<dbReference type="Proteomes" id="UP000694864">
    <property type="component" value="Chromosome 5"/>
</dbReference>
<name>A0ABM0ZAU3_CAMSA</name>
<dbReference type="Pfam" id="PF00118">
    <property type="entry name" value="Cpn60_TCP1"/>
    <property type="match status" value="1"/>
</dbReference>
<dbReference type="InterPro" id="IPR027413">
    <property type="entry name" value="GROEL-like_equatorial_sf"/>
</dbReference>
<accession>A0ABM0ZAU3</accession>
<dbReference type="PANTHER" id="PTHR11353">
    <property type="entry name" value="CHAPERONIN"/>
    <property type="match status" value="1"/>
</dbReference>
<proteinExistence type="inferred from homology"/>
<evidence type="ECO:0000256" key="1">
    <source>
        <dbReference type="ARBA" id="ARBA00022741"/>
    </source>
</evidence>
<organism evidence="5 6">
    <name type="scientific">Camelina sativa</name>
    <name type="common">False flax</name>
    <name type="synonym">Myagrum sativum</name>
    <dbReference type="NCBI Taxonomy" id="90675"/>
    <lineage>
        <taxon>Eukaryota</taxon>
        <taxon>Viridiplantae</taxon>
        <taxon>Streptophyta</taxon>
        <taxon>Embryophyta</taxon>
        <taxon>Tracheophyta</taxon>
        <taxon>Spermatophyta</taxon>
        <taxon>Magnoliopsida</taxon>
        <taxon>eudicotyledons</taxon>
        <taxon>Gunneridae</taxon>
        <taxon>Pentapetalae</taxon>
        <taxon>rosids</taxon>
        <taxon>malvids</taxon>
        <taxon>Brassicales</taxon>
        <taxon>Brassicaceae</taxon>
        <taxon>Camelineae</taxon>
        <taxon>Camelina</taxon>
    </lineage>
</organism>
<protein>
    <submittedName>
        <fullName evidence="6">Probable T-complex protein 1 subunit eta</fullName>
    </submittedName>
</protein>
<dbReference type="SUPFAM" id="SSF48592">
    <property type="entry name" value="GroEL equatorial domain-like"/>
    <property type="match status" value="2"/>
</dbReference>
<keyword evidence="2 4" id="KW-0067">ATP-binding</keyword>
<keyword evidence="3 4" id="KW-0143">Chaperone</keyword>
<reference evidence="6" key="2">
    <citation type="submission" date="2025-08" db="UniProtKB">
        <authorList>
            <consortium name="RefSeq"/>
        </authorList>
    </citation>
    <scope>IDENTIFICATION</scope>
    <source>
        <tissue evidence="6">Leaf</tissue>
    </source>
</reference>
<dbReference type="InterPro" id="IPR017998">
    <property type="entry name" value="Chaperone_TCP-1"/>
</dbReference>
<dbReference type="Gene3D" id="1.10.560.10">
    <property type="entry name" value="GroEL-like equatorial domain"/>
    <property type="match status" value="2"/>
</dbReference>
<sequence length="148" mass="16486">MASQNVSNDVKTSLGPVGLDRMLMDDTFGGITVSTDCAAIFKMLEIEHPAANVFDITRNPVTACQAASNNVKTSVGPVGLLDRMLMDDTFGDNITITNDCVNILRMLEAEHPDTKNRPEKGCEDKCLSKLKRRLKNKLKSRRFTQKYY</sequence>
<reference evidence="5" key="1">
    <citation type="journal article" date="2014" name="Nat. Commun.">
        <title>The emerging biofuel crop Camelina sativa retains a highly undifferentiated hexaploid genome structure.</title>
        <authorList>
            <person name="Kagale S."/>
            <person name="Koh C."/>
            <person name="Nixon J."/>
            <person name="Bollina V."/>
            <person name="Clarke W.E."/>
            <person name="Tuteja R."/>
            <person name="Spillane C."/>
            <person name="Robinson S.J."/>
            <person name="Links M.G."/>
            <person name="Clarke C."/>
            <person name="Higgins E.E."/>
            <person name="Huebert T."/>
            <person name="Sharpe A.G."/>
            <person name="Parkin I.A."/>
        </authorList>
    </citation>
    <scope>NUCLEOTIDE SEQUENCE [LARGE SCALE GENOMIC DNA]</scope>
    <source>
        <strain evidence="5">cv. DH55</strain>
    </source>
</reference>
<comment type="similarity">
    <text evidence="4">Belongs to the TCP-1 chaperonin family.</text>
</comment>
<dbReference type="GeneID" id="104788816"/>
<keyword evidence="5" id="KW-1185">Reference proteome</keyword>
<evidence type="ECO:0000256" key="4">
    <source>
        <dbReference type="RuleBase" id="RU004187"/>
    </source>
</evidence>
<gene>
    <name evidence="6" type="primary">LOC104788816</name>
</gene>
<dbReference type="InterPro" id="IPR002423">
    <property type="entry name" value="Cpn60/GroEL/TCP-1"/>
</dbReference>
<evidence type="ECO:0000256" key="2">
    <source>
        <dbReference type="ARBA" id="ARBA00022840"/>
    </source>
</evidence>
<keyword evidence="1 4" id="KW-0547">Nucleotide-binding</keyword>
<evidence type="ECO:0000313" key="5">
    <source>
        <dbReference type="Proteomes" id="UP000694864"/>
    </source>
</evidence>
<evidence type="ECO:0000256" key="3">
    <source>
        <dbReference type="ARBA" id="ARBA00023186"/>
    </source>
</evidence>
<dbReference type="RefSeq" id="XP_010512899.1">
    <property type="nucleotide sequence ID" value="XM_010514597.2"/>
</dbReference>
<dbReference type="PRINTS" id="PR00304">
    <property type="entry name" value="TCOMPLEXTCP1"/>
</dbReference>
<evidence type="ECO:0000313" key="6">
    <source>
        <dbReference type="RefSeq" id="XP_010512899.1"/>
    </source>
</evidence>